<dbReference type="EMBL" id="PQXF01000004">
    <property type="protein sequence ID" value="PXF61661.1"/>
    <property type="molecule type" value="Genomic_DNA"/>
</dbReference>
<comment type="caution">
    <text evidence="1">The sequence shown here is derived from an EMBL/GenBank/DDBJ whole genome shotgun (WGS) entry which is preliminary data.</text>
</comment>
<proteinExistence type="predicted"/>
<gene>
    <name evidence="1" type="ORF">C4B59_03690</name>
</gene>
<reference evidence="1" key="1">
    <citation type="submission" date="2018-01" db="EMBL/GenBank/DDBJ databases">
        <authorList>
            <person name="Krukenberg V."/>
        </authorList>
    </citation>
    <scope>NUCLEOTIDE SEQUENCE</scope>
    <source>
        <strain evidence="1">E20ANME2</strain>
    </source>
</reference>
<organism evidence="1 2">
    <name type="scientific">Candidatus Methanogaster sp</name>
    <dbReference type="NCBI Taxonomy" id="3386292"/>
    <lineage>
        <taxon>Archaea</taxon>
        <taxon>Methanobacteriati</taxon>
        <taxon>Methanobacteriota</taxon>
        <taxon>Stenosarchaea group</taxon>
        <taxon>Methanomicrobia</taxon>
        <taxon>Methanosarcinales</taxon>
        <taxon>ANME-2 cluster</taxon>
        <taxon>Candidatus Methanogasteraceae</taxon>
        <taxon>Candidatus Methanogaster</taxon>
    </lineage>
</organism>
<name>A0AC61L5M4_9EURY</name>
<evidence type="ECO:0000313" key="2">
    <source>
        <dbReference type="Proteomes" id="UP000248329"/>
    </source>
</evidence>
<sequence>MKSTKIVVIGLGVGGFIAAKTAKKVNSSAEITIIDEKEYDMFSACGLPFAMEGIVRDFDELKHNLPTEAMGMVKLLGHRATSIDPEQNVVTALDINSGTTELVPYDSVIIATGAAPFVPPIPGASELTGRGVFVVSNPENAKDVLDYLEGISSAVVVGAGAIGLEVGAAISAHGINVTIVEMLPHSFPKAIDPDIAKILEAGLKKSGIKLMMGAAVEKISGDERGVAGITINGEDIPTEMVIMASGVRANWDLAMDAGCELGAWGIRTSAKMETSVSGIYAIGDCVETVSPINHKPWMSQLSTTAYRQGITAGINAAGGYDTFEGSITTFVSVIGRMEVAATGFNQFSAKSAGYDVVVGKASGLTRPEWYPGASKITVKILADAKTGRILGGQAIGEDGAAARVNLIALAIKGGMNLYDLYDAELAYCPAVSEAYDPLSKACEFAIRRMNR</sequence>
<protein>
    <submittedName>
        <fullName evidence="1">Uncharacterized protein</fullName>
    </submittedName>
</protein>
<accession>A0AC61L5M4</accession>
<evidence type="ECO:0000313" key="1">
    <source>
        <dbReference type="EMBL" id="PXF61661.1"/>
    </source>
</evidence>
<dbReference type="Proteomes" id="UP000248329">
    <property type="component" value="Unassembled WGS sequence"/>
</dbReference>